<dbReference type="PANTHER" id="PTHR22930:SF85">
    <property type="entry name" value="GH03217P-RELATED"/>
    <property type="match status" value="1"/>
</dbReference>
<gene>
    <name evidence="9" type="ORF">F7725_020095</name>
</gene>
<feature type="domain" description="DDE Tnp4" evidence="8">
    <location>
        <begin position="88"/>
        <end position="165"/>
    </location>
</feature>
<evidence type="ECO:0000256" key="5">
    <source>
        <dbReference type="ARBA" id="ARBA00022723"/>
    </source>
</evidence>
<dbReference type="Proteomes" id="UP000518266">
    <property type="component" value="Unassembled WGS sequence"/>
</dbReference>
<accession>A0A7J5YLK5</accession>
<reference evidence="9 10" key="1">
    <citation type="submission" date="2020-03" db="EMBL/GenBank/DDBJ databases">
        <title>Dissostichus mawsoni Genome sequencing and assembly.</title>
        <authorList>
            <person name="Park H."/>
        </authorList>
    </citation>
    <scope>NUCLEOTIDE SEQUENCE [LARGE SCALE GENOMIC DNA]</scope>
    <source>
        <strain evidence="9">DM0001</strain>
        <tissue evidence="9">Muscle</tissue>
    </source>
</reference>
<dbReference type="EMBL" id="JAAKFY010000011">
    <property type="protein sequence ID" value="KAF3850376.1"/>
    <property type="molecule type" value="Genomic_DNA"/>
</dbReference>
<dbReference type="OrthoDB" id="2668416at2759"/>
<dbReference type="Pfam" id="PF13359">
    <property type="entry name" value="DDE_Tnp_4"/>
    <property type="match status" value="1"/>
</dbReference>
<organism evidence="9 10">
    <name type="scientific">Dissostichus mawsoni</name>
    <name type="common">Antarctic cod</name>
    <dbReference type="NCBI Taxonomy" id="36200"/>
    <lineage>
        <taxon>Eukaryota</taxon>
        <taxon>Metazoa</taxon>
        <taxon>Chordata</taxon>
        <taxon>Craniata</taxon>
        <taxon>Vertebrata</taxon>
        <taxon>Euteleostomi</taxon>
        <taxon>Actinopterygii</taxon>
        <taxon>Neopterygii</taxon>
        <taxon>Teleostei</taxon>
        <taxon>Neoteleostei</taxon>
        <taxon>Acanthomorphata</taxon>
        <taxon>Eupercaria</taxon>
        <taxon>Perciformes</taxon>
        <taxon>Notothenioidei</taxon>
        <taxon>Nototheniidae</taxon>
        <taxon>Dissostichus</taxon>
    </lineage>
</organism>
<dbReference type="InterPro" id="IPR045249">
    <property type="entry name" value="HARBI1-like"/>
</dbReference>
<keyword evidence="4" id="KW-0540">Nuclease</keyword>
<comment type="subcellular location">
    <subcellularLocation>
        <location evidence="2">Nucleus</location>
    </subcellularLocation>
</comment>
<keyword evidence="7" id="KW-0539">Nucleus</keyword>
<comment type="cofactor">
    <cofactor evidence="1">
        <name>a divalent metal cation</name>
        <dbReference type="ChEBI" id="CHEBI:60240"/>
    </cofactor>
</comment>
<dbReference type="InterPro" id="IPR027806">
    <property type="entry name" value="HARBI1_dom"/>
</dbReference>
<dbReference type="GO" id="GO:0046872">
    <property type="term" value="F:metal ion binding"/>
    <property type="evidence" value="ECO:0007669"/>
    <property type="project" value="UniProtKB-KW"/>
</dbReference>
<keyword evidence="10" id="KW-1185">Reference proteome</keyword>
<dbReference type="GO" id="GO:0016787">
    <property type="term" value="F:hydrolase activity"/>
    <property type="evidence" value="ECO:0007669"/>
    <property type="project" value="UniProtKB-KW"/>
</dbReference>
<evidence type="ECO:0000256" key="2">
    <source>
        <dbReference type="ARBA" id="ARBA00004123"/>
    </source>
</evidence>
<evidence type="ECO:0000313" key="9">
    <source>
        <dbReference type="EMBL" id="KAF3850376.1"/>
    </source>
</evidence>
<name>A0A7J5YLK5_DISMA</name>
<evidence type="ECO:0000256" key="6">
    <source>
        <dbReference type="ARBA" id="ARBA00022801"/>
    </source>
</evidence>
<dbReference type="GO" id="GO:0004518">
    <property type="term" value="F:nuclease activity"/>
    <property type="evidence" value="ECO:0007669"/>
    <property type="project" value="UniProtKB-KW"/>
</dbReference>
<keyword evidence="5" id="KW-0479">Metal-binding</keyword>
<keyword evidence="6" id="KW-0378">Hydrolase</keyword>
<comment type="caution">
    <text evidence="9">The sequence shown here is derived from an EMBL/GenBank/DDBJ whole genome shotgun (WGS) entry which is preliminary data.</text>
</comment>
<comment type="similarity">
    <text evidence="3">Belongs to the HARBI1 family.</text>
</comment>
<evidence type="ECO:0000256" key="3">
    <source>
        <dbReference type="ARBA" id="ARBA00006958"/>
    </source>
</evidence>
<sequence length="224" mass="25653">MERELPHVQSLCRRPERRTAPIYRKETTNMRARIDPLKRVALVLYYLSDEGRLWKTANAFGVSRPALSLIIRETCRAISIHLEEAIPMYLLGDPAYPLLPYLMKEYASGGSTVQEQYFGLTLCRARMVIECAFGRLKARFAALRRPMDINMDDLPHVIYSCFVLHHFCEASKEAVDDNSVLGTIQGEKDLQPPTQCNGYLTDCNEGEGKRVRRVRRVLTAYIDP</sequence>
<evidence type="ECO:0000256" key="1">
    <source>
        <dbReference type="ARBA" id="ARBA00001968"/>
    </source>
</evidence>
<protein>
    <recommendedName>
        <fullName evidence="8">DDE Tnp4 domain-containing protein</fullName>
    </recommendedName>
</protein>
<evidence type="ECO:0000259" key="8">
    <source>
        <dbReference type="Pfam" id="PF13359"/>
    </source>
</evidence>
<dbReference type="GO" id="GO:0005634">
    <property type="term" value="C:nucleus"/>
    <property type="evidence" value="ECO:0007669"/>
    <property type="project" value="UniProtKB-SubCell"/>
</dbReference>
<evidence type="ECO:0000256" key="7">
    <source>
        <dbReference type="ARBA" id="ARBA00023242"/>
    </source>
</evidence>
<dbReference type="PANTHER" id="PTHR22930">
    <property type="match status" value="1"/>
</dbReference>
<evidence type="ECO:0000256" key="4">
    <source>
        <dbReference type="ARBA" id="ARBA00022722"/>
    </source>
</evidence>
<evidence type="ECO:0000313" key="10">
    <source>
        <dbReference type="Proteomes" id="UP000518266"/>
    </source>
</evidence>
<dbReference type="AlphaFoldDB" id="A0A7J5YLK5"/>
<proteinExistence type="inferred from homology"/>